<proteinExistence type="predicted"/>
<reference evidence="1 2" key="1">
    <citation type="submission" date="2018-12" db="EMBL/GenBank/DDBJ databases">
        <authorList>
            <person name="Tiukova I."/>
            <person name="Dainat J."/>
        </authorList>
    </citation>
    <scope>NUCLEOTIDE SEQUENCE [LARGE SCALE GENOMIC DNA]</scope>
</reference>
<dbReference type="GO" id="GO:0000736">
    <property type="term" value="P:double-strand break repair via single-strand annealing, removal of nonhomologous ends"/>
    <property type="evidence" value="ECO:0007669"/>
    <property type="project" value="InterPro"/>
</dbReference>
<keyword evidence="2" id="KW-1185">Reference proteome</keyword>
<dbReference type="InParanoid" id="A0A448YFU9"/>
<accession>A0A448YFU9</accession>
<dbReference type="AlphaFoldDB" id="A0A448YFU9"/>
<sequence>MAPTTSFLRLTSQTVIPTRSFINRREVQKNILETSVYPEGKEKSIQLKLSRVQRITLSNNDLRKLYGELHEKLFKILFEFDEQELDSLNKFSQKDLESNDTEINAVFRGTKMLKLPLMTEHWRCYLVISLEDLVAIRGMMTGSDLADYAALKKHNVIYNNLLVRELAMGKAKRSKVVVNLDSDEEIPEELNVEDSKKDLRVKYKGRYIIPIPLNIHIYARN</sequence>
<organism evidence="1 2">
    <name type="scientific">Brettanomyces naardenensis</name>
    <name type="common">Yeast</name>
    <dbReference type="NCBI Taxonomy" id="13370"/>
    <lineage>
        <taxon>Eukaryota</taxon>
        <taxon>Fungi</taxon>
        <taxon>Dikarya</taxon>
        <taxon>Ascomycota</taxon>
        <taxon>Saccharomycotina</taxon>
        <taxon>Pichiomycetes</taxon>
        <taxon>Pichiales</taxon>
        <taxon>Pichiaceae</taxon>
        <taxon>Brettanomyces</taxon>
    </lineage>
</organism>
<dbReference type="Pfam" id="PF11561">
    <property type="entry name" value="Saw1"/>
    <property type="match status" value="1"/>
</dbReference>
<dbReference type="InterPro" id="IPR021624">
    <property type="entry name" value="Saw1"/>
</dbReference>
<dbReference type="EMBL" id="CAACVR010000001">
    <property type="protein sequence ID" value="VEU19746.1"/>
    <property type="molecule type" value="Genomic_DNA"/>
</dbReference>
<gene>
    <name evidence="1" type="ORF">BRENAR_LOCUS482</name>
</gene>
<evidence type="ECO:0000313" key="2">
    <source>
        <dbReference type="Proteomes" id="UP000290900"/>
    </source>
</evidence>
<evidence type="ECO:0000313" key="1">
    <source>
        <dbReference type="EMBL" id="VEU19746.1"/>
    </source>
</evidence>
<name>A0A448YFU9_BRENA</name>
<dbReference type="OrthoDB" id="3987248at2759"/>
<dbReference type="Proteomes" id="UP000290900">
    <property type="component" value="Unassembled WGS sequence"/>
</dbReference>
<dbReference type="GO" id="GO:0070336">
    <property type="term" value="F:flap-structured DNA binding"/>
    <property type="evidence" value="ECO:0007669"/>
    <property type="project" value="InterPro"/>
</dbReference>
<protein>
    <submittedName>
        <fullName evidence="1">DEKNAAC100145</fullName>
    </submittedName>
</protein>